<proteinExistence type="predicted"/>
<keyword evidence="5 6" id="KW-0472">Membrane</keyword>
<gene>
    <name evidence="7" type="ORF">VV01_03315</name>
</gene>
<feature type="transmembrane region" description="Helical" evidence="6">
    <location>
        <begin position="178"/>
        <end position="198"/>
    </location>
</feature>
<feature type="transmembrane region" description="Helical" evidence="6">
    <location>
        <begin position="374"/>
        <end position="392"/>
    </location>
</feature>
<feature type="transmembrane region" description="Helical" evidence="6">
    <location>
        <begin position="17"/>
        <end position="41"/>
    </location>
</feature>
<dbReference type="InterPro" id="IPR036259">
    <property type="entry name" value="MFS_trans_sf"/>
</dbReference>
<keyword evidence="3 6" id="KW-0812">Transmembrane</keyword>
<accession>A0A0L6CN38</accession>
<dbReference type="EMBL" id="LAIR01000002">
    <property type="protein sequence ID" value="KNX39164.1"/>
    <property type="molecule type" value="Genomic_DNA"/>
</dbReference>
<dbReference type="Proteomes" id="UP000037397">
    <property type="component" value="Unassembled WGS sequence"/>
</dbReference>
<evidence type="ECO:0000256" key="1">
    <source>
        <dbReference type="ARBA" id="ARBA00004651"/>
    </source>
</evidence>
<name>A0A0L6CN38_9MICO</name>
<dbReference type="PANTHER" id="PTHR23513:SF17">
    <property type="entry name" value="MEMBRANE PROTEIN"/>
    <property type="match status" value="1"/>
</dbReference>
<evidence type="ECO:0000256" key="5">
    <source>
        <dbReference type="ARBA" id="ARBA00023136"/>
    </source>
</evidence>
<dbReference type="STRING" id="1631356.VV01_03315"/>
<dbReference type="GO" id="GO:0005886">
    <property type="term" value="C:plasma membrane"/>
    <property type="evidence" value="ECO:0007669"/>
    <property type="project" value="UniProtKB-SubCell"/>
</dbReference>
<dbReference type="Gene3D" id="1.20.1250.20">
    <property type="entry name" value="MFS general substrate transporter like domains"/>
    <property type="match status" value="1"/>
</dbReference>
<organism evidence="7 8">
    <name type="scientific">Luteipulveratus halotolerans</name>
    <dbReference type="NCBI Taxonomy" id="1631356"/>
    <lineage>
        <taxon>Bacteria</taxon>
        <taxon>Bacillati</taxon>
        <taxon>Actinomycetota</taxon>
        <taxon>Actinomycetes</taxon>
        <taxon>Micrococcales</taxon>
        <taxon>Dermacoccaceae</taxon>
        <taxon>Luteipulveratus</taxon>
    </lineage>
</organism>
<comment type="subcellular location">
    <subcellularLocation>
        <location evidence="1">Cell membrane</location>
        <topology evidence="1">Multi-pass membrane protein</topology>
    </subcellularLocation>
</comment>
<protein>
    <recommendedName>
        <fullName evidence="9">Major facilitator superfamily (MFS) profile domain-containing protein</fullName>
    </recommendedName>
</protein>
<dbReference type="CDD" id="cd06173">
    <property type="entry name" value="MFS_MefA_like"/>
    <property type="match status" value="1"/>
</dbReference>
<evidence type="ECO:0000256" key="3">
    <source>
        <dbReference type="ARBA" id="ARBA00022692"/>
    </source>
</evidence>
<evidence type="ECO:0000256" key="6">
    <source>
        <dbReference type="SAM" id="Phobius"/>
    </source>
</evidence>
<dbReference type="GO" id="GO:0022857">
    <property type="term" value="F:transmembrane transporter activity"/>
    <property type="evidence" value="ECO:0007669"/>
    <property type="project" value="InterPro"/>
</dbReference>
<dbReference type="AlphaFoldDB" id="A0A0L6CN38"/>
<keyword evidence="2" id="KW-1003">Cell membrane</keyword>
<evidence type="ECO:0000313" key="7">
    <source>
        <dbReference type="EMBL" id="KNX39164.1"/>
    </source>
</evidence>
<evidence type="ECO:0000256" key="2">
    <source>
        <dbReference type="ARBA" id="ARBA00022475"/>
    </source>
</evidence>
<reference evidence="8" key="1">
    <citation type="submission" date="2015-03" db="EMBL/GenBank/DDBJ databases">
        <title>Luteipulveratus halotolerans sp. nov., a novel actinobacterium (Dermacoccaceae) from Sarawak, Malaysia.</title>
        <authorList>
            <person name="Juboi H."/>
            <person name="Basik A."/>
            <person name="Shamsul S.S."/>
            <person name="Arnold P."/>
            <person name="Schmitt E.K."/>
            <person name="Sanglier J.-J."/>
            <person name="Yeo T."/>
        </authorList>
    </citation>
    <scope>NUCLEOTIDE SEQUENCE [LARGE SCALE GENOMIC DNA]</scope>
    <source>
        <strain evidence="8">C296001</strain>
    </source>
</reference>
<dbReference type="PANTHER" id="PTHR23513">
    <property type="entry name" value="INTEGRAL MEMBRANE EFFLUX PROTEIN-RELATED"/>
    <property type="match status" value="1"/>
</dbReference>
<evidence type="ECO:0000313" key="8">
    <source>
        <dbReference type="Proteomes" id="UP000037397"/>
    </source>
</evidence>
<evidence type="ECO:0008006" key="9">
    <source>
        <dbReference type="Google" id="ProtNLM"/>
    </source>
</evidence>
<feature type="transmembrane region" description="Helical" evidence="6">
    <location>
        <begin position="226"/>
        <end position="247"/>
    </location>
</feature>
<keyword evidence="4 6" id="KW-1133">Transmembrane helix</keyword>
<dbReference type="Pfam" id="PF07690">
    <property type="entry name" value="MFS_1"/>
    <property type="match status" value="1"/>
</dbReference>
<comment type="caution">
    <text evidence="7">The sequence shown here is derived from an EMBL/GenBank/DDBJ whole genome shotgun (WGS) entry which is preliminary data.</text>
</comment>
<sequence>MIGVRPPPVRRDPVVRVWLVGAAVSWFGDAVFAIALVWTAVHLVSPAAAGLVVAVEMVPQALLMLVGGVLADRVDTRRVLVIGHSARVAVLVAGSACWMLLGPTPGVLVGVALCFGAIAGLTLPATATLSRQLVPLDDIATVAGWSQVSGRLARLAGAPVGALVVVHGGMLAAMLLNAVSFAVISVLLLTVVRPRYALPRAPRERWRASLGEGVAYLRRTPTARSLVVGICALNIFIGPVLGLGVALRVSHAGWSAGWVGAAEVVFGVGAILGSIGGIRWQGTHLARRGFGALVVQGGAIAAVGAPSRPLFVVGALGIGVTAGLASVWISGAFQRTVATSYLGRVSSLNQLGDLALIPVTTPLLGALVTATSVAAAVGAFGVAMSVLCLWFATRPTIRALA</sequence>
<feature type="transmembrane region" description="Helical" evidence="6">
    <location>
        <begin position="310"/>
        <end position="330"/>
    </location>
</feature>
<feature type="transmembrane region" description="Helical" evidence="6">
    <location>
        <begin position="47"/>
        <end position="67"/>
    </location>
</feature>
<feature type="transmembrane region" description="Helical" evidence="6">
    <location>
        <begin position="107"/>
        <end position="131"/>
    </location>
</feature>
<evidence type="ECO:0000256" key="4">
    <source>
        <dbReference type="ARBA" id="ARBA00022989"/>
    </source>
</evidence>
<feature type="transmembrane region" description="Helical" evidence="6">
    <location>
        <begin position="253"/>
        <end position="273"/>
    </location>
</feature>
<dbReference type="InterPro" id="IPR011701">
    <property type="entry name" value="MFS"/>
</dbReference>
<dbReference type="SUPFAM" id="SSF103473">
    <property type="entry name" value="MFS general substrate transporter"/>
    <property type="match status" value="1"/>
</dbReference>
<dbReference type="PATRIC" id="fig|1631356.3.peg.593"/>
<keyword evidence="8" id="KW-1185">Reference proteome</keyword>